<comment type="subcellular location">
    <subcellularLocation>
        <location evidence="9">Cell membrane</location>
        <topology evidence="9">Multi-pass membrane protein</topology>
    </subcellularLocation>
    <subcellularLocation>
        <location evidence="1">Membrane</location>
        <topology evidence="1">Multi-pass membrane protein</topology>
    </subcellularLocation>
</comment>
<dbReference type="OrthoDB" id="9790355at2"/>
<keyword evidence="3 9" id="KW-0813">Transport</keyword>
<dbReference type="PROSITE" id="PS51371">
    <property type="entry name" value="CBS"/>
    <property type="match status" value="1"/>
</dbReference>
<evidence type="ECO:0000259" key="10">
    <source>
        <dbReference type="PROSITE" id="PS51371"/>
    </source>
</evidence>
<dbReference type="GO" id="GO:0015095">
    <property type="term" value="F:magnesium ion transmembrane transporter activity"/>
    <property type="evidence" value="ECO:0007669"/>
    <property type="project" value="UniProtKB-UniRule"/>
</dbReference>
<proteinExistence type="inferred from homology"/>
<dbReference type="EMBL" id="CGIH01000029">
    <property type="protein sequence ID" value="CFX74727.1"/>
    <property type="molecule type" value="Genomic_DNA"/>
</dbReference>
<keyword evidence="9" id="KW-0479">Metal-binding</keyword>
<organism evidence="11 12">
    <name type="scientific">Syntrophomonas zehnderi OL-4</name>
    <dbReference type="NCBI Taxonomy" id="690567"/>
    <lineage>
        <taxon>Bacteria</taxon>
        <taxon>Bacillati</taxon>
        <taxon>Bacillota</taxon>
        <taxon>Clostridia</taxon>
        <taxon>Eubacteriales</taxon>
        <taxon>Syntrophomonadaceae</taxon>
        <taxon>Syntrophomonas</taxon>
    </lineage>
</organism>
<dbReference type="InterPro" id="IPR006667">
    <property type="entry name" value="SLC41_membr_dom"/>
</dbReference>
<dbReference type="Proteomes" id="UP000045545">
    <property type="component" value="Unassembled WGS sequence"/>
</dbReference>
<dbReference type="InterPro" id="IPR006668">
    <property type="entry name" value="Mg_transptr_MgtE_intracell_dom"/>
</dbReference>
<evidence type="ECO:0000313" key="11">
    <source>
        <dbReference type="EMBL" id="CFX74727.1"/>
    </source>
</evidence>
<keyword evidence="12" id="KW-1185">Reference proteome</keyword>
<dbReference type="InterPro" id="IPR000644">
    <property type="entry name" value="CBS_dom"/>
</dbReference>
<keyword evidence="7 9" id="KW-0472">Membrane</keyword>
<keyword evidence="8" id="KW-0129">CBS domain</keyword>
<evidence type="ECO:0000256" key="9">
    <source>
        <dbReference type="RuleBase" id="RU362011"/>
    </source>
</evidence>
<evidence type="ECO:0000256" key="8">
    <source>
        <dbReference type="PROSITE-ProRule" id="PRU00703"/>
    </source>
</evidence>
<dbReference type="PANTHER" id="PTHR43773">
    <property type="entry name" value="MAGNESIUM TRANSPORTER MGTE"/>
    <property type="match status" value="1"/>
</dbReference>
<comment type="function">
    <text evidence="9">Acts as a magnesium transporter.</text>
</comment>
<feature type="transmembrane region" description="Helical" evidence="9">
    <location>
        <begin position="284"/>
        <end position="304"/>
    </location>
</feature>
<dbReference type="NCBIfam" id="TIGR00400">
    <property type="entry name" value="mgtE"/>
    <property type="match status" value="1"/>
</dbReference>
<dbReference type="GO" id="GO:0046872">
    <property type="term" value="F:metal ion binding"/>
    <property type="evidence" value="ECO:0007669"/>
    <property type="project" value="UniProtKB-KW"/>
</dbReference>
<dbReference type="SUPFAM" id="SSF161093">
    <property type="entry name" value="MgtE membrane domain-like"/>
    <property type="match status" value="1"/>
</dbReference>
<keyword evidence="4 9" id="KW-0812">Transmembrane</keyword>
<dbReference type="Pfam" id="PF01769">
    <property type="entry name" value="MgtE"/>
    <property type="match status" value="1"/>
</dbReference>
<comment type="similarity">
    <text evidence="2 9">Belongs to the SLC41A transporter family.</text>
</comment>
<evidence type="ECO:0000256" key="7">
    <source>
        <dbReference type="ARBA" id="ARBA00023136"/>
    </source>
</evidence>
<keyword evidence="6 9" id="KW-1133">Transmembrane helix</keyword>
<dbReference type="SUPFAM" id="SSF158791">
    <property type="entry name" value="MgtE N-terminal domain-like"/>
    <property type="match status" value="1"/>
</dbReference>
<dbReference type="GO" id="GO:0005886">
    <property type="term" value="C:plasma membrane"/>
    <property type="evidence" value="ECO:0007669"/>
    <property type="project" value="UniProtKB-SubCell"/>
</dbReference>
<dbReference type="SUPFAM" id="SSF54631">
    <property type="entry name" value="CBS-domain pair"/>
    <property type="match status" value="1"/>
</dbReference>
<feature type="transmembrane region" description="Helical" evidence="9">
    <location>
        <begin position="431"/>
        <end position="447"/>
    </location>
</feature>
<evidence type="ECO:0000256" key="1">
    <source>
        <dbReference type="ARBA" id="ARBA00004141"/>
    </source>
</evidence>
<feature type="domain" description="CBS" evidence="10">
    <location>
        <begin position="200"/>
        <end position="256"/>
    </location>
</feature>
<accession>A0A0E4GCB0</accession>
<dbReference type="Pfam" id="PF00571">
    <property type="entry name" value="CBS"/>
    <property type="match status" value="1"/>
</dbReference>
<keyword evidence="9" id="KW-1003">Cell membrane</keyword>
<evidence type="ECO:0000256" key="3">
    <source>
        <dbReference type="ARBA" id="ARBA00022448"/>
    </source>
</evidence>
<sequence>MKEELKEHISNLIKQEQWNEIRQQDWSDFLIPDVAALLNDLSKSERVMLFRLLPRPVAADIFSYLEKEDRNSLLKDLTNEETRYLLNNLRPDDRTALFEELPGQVTQRLLNLLDPEDLKEARLLLGYPRESVGRLMTPDYVAVRPHWRIQEAINHIRLKARNSETLHTIYVTDRSWKLLDSLELSHFVLANPDDTVETIMDYSFISLSAFDDREVAVKTMQKYDVFALPVLDSGGILLGLVTFDDVMDVAEEEATEDFHRTAAVTPLKTSYLESSVKELVSKRIGWLIALVFVSLLSSGVIAIYEQTLQTVIVLTVFIPLLLGSGGNAGAQASTLMVRAIATSDVNIKEWLKIFIKEIMVGLLLGICMGIISAVFGYVRGGVQIGLIVGLTMLAVILAANLIGVMLPFILTKLGIDPAVASNPLITSMTDVMGLIIYFAIATTILGGL</sequence>
<feature type="transmembrane region" description="Helical" evidence="9">
    <location>
        <begin position="310"/>
        <end position="330"/>
    </location>
</feature>
<dbReference type="STRING" id="690567.1781"/>
<dbReference type="SMART" id="SM00924">
    <property type="entry name" value="MgtE_N"/>
    <property type="match status" value="1"/>
</dbReference>
<reference evidence="11 12" key="1">
    <citation type="submission" date="2015-03" db="EMBL/GenBank/DDBJ databases">
        <authorList>
            <person name="Murphy D."/>
        </authorList>
    </citation>
    <scope>NUCLEOTIDE SEQUENCE [LARGE SCALE GENOMIC DNA]</scope>
    <source>
        <strain evidence="11 12">OL-4</strain>
    </source>
</reference>
<dbReference type="PANTHER" id="PTHR43773:SF1">
    <property type="entry name" value="MAGNESIUM TRANSPORTER MGTE"/>
    <property type="match status" value="1"/>
</dbReference>
<dbReference type="CDD" id="cd04606">
    <property type="entry name" value="CBS_pair_Mg_transporter"/>
    <property type="match status" value="1"/>
</dbReference>
<dbReference type="Pfam" id="PF03448">
    <property type="entry name" value="MgtE_N"/>
    <property type="match status" value="1"/>
</dbReference>
<dbReference type="InterPro" id="IPR038076">
    <property type="entry name" value="MgtE_N_sf"/>
</dbReference>
<keyword evidence="5 9" id="KW-0460">Magnesium</keyword>
<evidence type="ECO:0000256" key="6">
    <source>
        <dbReference type="ARBA" id="ARBA00022989"/>
    </source>
</evidence>
<name>A0A0E4GCB0_9FIRM</name>
<evidence type="ECO:0000256" key="5">
    <source>
        <dbReference type="ARBA" id="ARBA00022842"/>
    </source>
</evidence>
<dbReference type="InterPro" id="IPR036739">
    <property type="entry name" value="SLC41_membr_dom_sf"/>
</dbReference>
<dbReference type="Gene3D" id="1.25.60.10">
    <property type="entry name" value="MgtE N-terminal domain-like"/>
    <property type="match status" value="1"/>
</dbReference>
<dbReference type="Gene3D" id="1.10.357.20">
    <property type="entry name" value="SLC41 divalent cation transporters, integral membrane domain"/>
    <property type="match status" value="1"/>
</dbReference>
<dbReference type="AlphaFoldDB" id="A0A0E4GCB0"/>
<dbReference type="InterPro" id="IPR046342">
    <property type="entry name" value="CBS_dom_sf"/>
</dbReference>
<dbReference type="RefSeq" id="WP_076982630.1">
    <property type="nucleotide sequence ID" value="NZ_CGIH01000029.1"/>
</dbReference>
<feature type="transmembrane region" description="Helical" evidence="9">
    <location>
        <begin position="358"/>
        <end position="378"/>
    </location>
</feature>
<dbReference type="Gene3D" id="3.10.580.10">
    <property type="entry name" value="CBS-domain"/>
    <property type="match status" value="1"/>
</dbReference>
<protein>
    <recommendedName>
        <fullName evidence="9">Magnesium transporter MgtE</fullName>
    </recommendedName>
</protein>
<comment type="subunit">
    <text evidence="9">Homodimer.</text>
</comment>
<dbReference type="InterPro" id="IPR006669">
    <property type="entry name" value="MgtE_transporter"/>
</dbReference>
<gene>
    <name evidence="11" type="ORF">1781</name>
</gene>
<evidence type="ECO:0000256" key="2">
    <source>
        <dbReference type="ARBA" id="ARBA00009749"/>
    </source>
</evidence>
<feature type="transmembrane region" description="Helical" evidence="9">
    <location>
        <begin position="384"/>
        <end position="410"/>
    </location>
</feature>
<evidence type="ECO:0000313" key="12">
    <source>
        <dbReference type="Proteomes" id="UP000045545"/>
    </source>
</evidence>
<evidence type="ECO:0000256" key="4">
    <source>
        <dbReference type="ARBA" id="ARBA00022692"/>
    </source>
</evidence>